<keyword evidence="4" id="KW-0675">Receptor</keyword>
<dbReference type="SMART" id="SM00409">
    <property type="entry name" value="IG"/>
    <property type="match status" value="2"/>
</dbReference>
<dbReference type="InterPro" id="IPR051006">
    <property type="entry name" value="TCR_variable_domain"/>
</dbReference>
<dbReference type="EMBL" id="MCFN01000539">
    <property type="protein sequence ID" value="OXB57558.1"/>
    <property type="molecule type" value="Genomic_DNA"/>
</dbReference>
<dbReference type="GO" id="GO:0002250">
    <property type="term" value="P:adaptive immune response"/>
    <property type="evidence" value="ECO:0007669"/>
    <property type="project" value="UniProtKB-KW"/>
</dbReference>
<evidence type="ECO:0000256" key="6">
    <source>
        <dbReference type="ARBA" id="ARBA00043266"/>
    </source>
</evidence>
<dbReference type="Gene3D" id="2.60.40.10">
    <property type="entry name" value="Immunoglobulins"/>
    <property type="match status" value="2"/>
</dbReference>
<evidence type="ECO:0000313" key="8">
    <source>
        <dbReference type="EMBL" id="OXB57558.1"/>
    </source>
</evidence>
<name>A0A226MQN7_CALSU</name>
<feature type="domain" description="Ig-like" evidence="7">
    <location>
        <begin position="141"/>
        <end position="257"/>
    </location>
</feature>
<evidence type="ECO:0000256" key="3">
    <source>
        <dbReference type="ARBA" id="ARBA00023130"/>
    </source>
</evidence>
<dbReference type="InterPro" id="IPR013783">
    <property type="entry name" value="Ig-like_fold"/>
</dbReference>
<evidence type="ECO:0000259" key="7">
    <source>
        <dbReference type="PROSITE" id="PS50835"/>
    </source>
</evidence>
<sequence length="294" mass="32225">MCVRGVGDCTHLLASNHQADLAQTEEVTHTLDAMGQIIITQQEGHVTVEEKKTFQTTCTYQISSFDALLWYQQKKGQAPQLVTYQAAAGPKQNGRFTTRLNTTGKYSLLQLAEVELSDSALYLCAVGHRGAGSFLGCAATPGWVEGVAVSRAQVHQEPTTETREGTGVNITCSHPNIQSSEVIYWYRQLPGRGLVFIVSAVKGSREVPDLSGRLSVSADRRFSALWLARPRLGDAALYYCALAARSLLGRIMKKRVAEWMPGGGWTEVVEEVRERGDEEKLILAGISRGHEKTT</sequence>
<dbReference type="STRING" id="9009.A0A226MQN7"/>
<keyword evidence="5" id="KW-0393">Immunoglobulin domain</keyword>
<dbReference type="SMART" id="SM00406">
    <property type="entry name" value="IGv"/>
    <property type="match status" value="2"/>
</dbReference>
<dbReference type="InterPro" id="IPR007110">
    <property type="entry name" value="Ig-like_dom"/>
</dbReference>
<dbReference type="PANTHER" id="PTHR19343">
    <property type="entry name" value="T CELL RECEPTOR ALPHA VARIABLE 1-2"/>
    <property type="match status" value="1"/>
</dbReference>
<dbReference type="SUPFAM" id="SSF48726">
    <property type="entry name" value="Immunoglobulin"/>
    <property type="match status" value="2"/>
</dbReference>
<accession>A0A226MQN7</accession>
<keyword evidence="9" id="KW-1185">Reference proteome</keyword>
<evidence type="ECO:0000256" key="4">
    <source>
        <dbReference type="ARBA" id="ARBA00023170"/>
    </source>
</evidence>
<dbReference type="GO" id="GO:0042605">
    <property type="term" value="F:peptide antigen binding"/>
    <property type="evidence" value="ECO:0007669"/>
    <property type="project" value="TreeGrafter"/>
</dbReference>
<comment type="caution">
    <text evidence="8">The sequence shown here is derived from an EMBL/GenBank/DDBJ whole genome shotgun (WGS) entry which is preliminary data.</text>
</comment>
<gene>
    <name evidence="8" type="ORF">ASZ78_002588</name>
</gene>
<dbReference type="AlphaFoldDB" id="A0A226MQN7"/>
<dbReference type="PANTHER" id="PTHR19343:SF26">
    <property type="entry name" value="T CELL RECEPTOR ALPHA VARIABLE 1-1"/>
    <property type="match status" value="1"/>
</dbReference>
<dbReference type="InterPro" id="IPR003599">
    <property type="entry name" value="Ig_sub"/>
</dbReference>
<dbReference type="InterPro" id="IPR013106">
    <property type="entry name" value="Ig_V-set"/>
</dbReference>
<dbReference type="InterPro" id="IPR036179">
    <property type="entry name" value="Ig-like_dom_sf"/>
</dbReference>
<keyword evidence="2" id="KW-0391">Immunity</keyword>
<reference evidence="8 9" key="1">
    <citation type="submission" date="2016-07" db="EMBL/GenBank/DDBJ databases">
        <title>Disparate Historic Effective Population Sizes Predicted by Modern Levels of Genome Diversity for the Scaled Quail (Callipepla squamata) and the Northern Bobwhite (Colinus virginianus): Inferences from First and Second Generation Draft Genome Assemblies for Sympatric New World Quail.</title>
        <authorList>
            <person name="Oldeschulte D.L."/>
            <person name="Halley Y.A."/>
            <person name="Bhattarai E.K."/>
            <person name="Brashear W.A."/>
            <person name="Hill J."/>
            <person name="Metz R.P."/>
            <person name="Johnson C.D."/>
            <person name="Rollins D."/>
            <person name="Peterson M.J."/>
            <person name="Bickhart D.M."/>
            <person name="Decker J.E."/>
            <person name="Seabury C.M."/>
        </authorList>
    </citation>
    <scope>NUCLEOTIDE SEQUENCE [LARGE SCALE GENOMIC DNA]</scope>
    <source>
        <strain evidence="8 9">Texas</strain>
        <tissue evidence="8">Leg muscle</tissue>
    </source>
</reference>
<keyword evidence="3" id="KW-1064">Adaptive immunity</keyword>
<evidence type="ECO:0000313" key="9">
    <source>
        <dbReference type="Proteomes" id="UP000198323"/>
    </source>
</evidence>
<dbReference type="Proteomes" id="UP000198323">
    <property type="component" value="Unassembled WGS sequence"/>
</dbReference>
<dbReference type="OrthoDB" id="9119445at2759"/>
<keyword evidence="6" id="KW-1279">T cell receptor</keyword>
<dbReference type="PROSITE" id="PS50835">
    <property type="entry name" value="IG_LIKE"/>
    <property type="match status" value="1"/>
</dbReference>
<evidence type="ECO:0000256" key="2">
    <source>
        <dbReference type="ARBA" id="ARBA00022859"/>
    </source>
</evidence>
<dbReference type="Pfam" id="PF07686">
    <property type="entry name" value="V-set"/>
    <property type="match status" value="2"/>
</dbReference>
<proteinExistence type="predicted"/>
<evidence type="ECO:0000256" key="5">
    <source>
        <dbReference type="ARBA" id="ARBA00023319"/>
    </source>
</evidence>
<keyword evidence="1" id="KW-0732">Signal</keyword>
<evidence type="ECO:0000256" key="1">
    <source>
        <dbReference type="ARBA" id="ARBA00022729"/>
    </source>
</evidence>
<protein>
    <recommendedName>
        <fullName evidence="7">Ig-like domain-containing protein</fullName>
    </recommendedName>
</protein>
<dbReference type="GO" id="GO:0042101">
    <property type="term" value="C:T cell receptor complex"/>
    <property type="evidence" value="ECO:0007669"/>
    <property type="project" value="UniProtKB-KW"/>
</dbReference>
<organism evidence="8 9">
    <name type="scientific">Callipepla squamata</name>
    <name type="common">Scaled quail</name>
    <dbReference type="NCBI Taxonomy" id="9009"/>
    <lineage>
        <taxon>Eukaryota</taxon>
        <taxon>Metazoa</taxon>
        <taxon>Chordata</taxon>
        <taxon>Craniata</taxon>
        <taxon>Vertebrata</taxon>
        <taxon>Euteleostomi</taxon>
        <taxon>Archelosauria</taxon>
        <taxon>Archosauria</taxon>
        <taxon>Dinosauria</taxon>
        <taxon>Saurischia</taxon>
        <taxon>Theropoda</taxon>
        <taxon>Coelurosauria</taxon>
        <taxon>Aves</taxon>
        <taxon>Neognathae</taxon>
        <taxon>Galloanserae</taxon>
        <taxon>Galliformes</taxon>
        <taxon>Odontophoridae</taxon>
        <taxon>Callipepla</taxon>
    </lineage>
</organism>